<dbReference type="PANTHER" id="PTHR34819:SF3">
    <property type="entry name" value="CELL SURFACE PROTEIN"/>
    <property type="match status" value="1"/>
</dbReference>
<keyword evidence="1" id="KW-0732">Signal</keyword>
<dbReference type="SUPFAM" id="SSF55486">
    <property type="entry name" value="Metalloproteases ('zincins'), catalytic domain"/>
    <property type="match status" value="1"/>
</dbReference>
<evidence type="ECO:0000313" key="3">
    <source>
        <dbReference type="EMBL" id="MFC5823488.1"/>
    </source>
</evidence>
<name>A0ABW1CFQ6_9ACTN</name>
<dbReference type="NCBIfam" id="TIGR01451">
    <property type="entry name" value="B_ant_repeat"/>
    <property type="match status" value="1"/>
</dbReference>
<dbReference type="InterPro" id="IPR024079">
    <property type="entry name" value="MetalloPept_cat_dom_sf"/>
</dbReference>
<dbReference type="Proteomes" id="UP001596058">
    <property type="component" value="Unassembled WGS sequence"/>
</dbReference>
<organism evidence="3 4">
    <name type="scientific">Nonomuraea insulae</name>
    <dbReference type="NCBI Taxonomy" id="1616787"/>
    <lineage>
        <taxon>Bacteria</taxon>
        <taxon>Bacillati</taxon>
        <taxon>Actinomycetota</taxon>
        <taxon>Actinomycetes</taxon>
        <taxon>Streptosporangiales</taxon>
        <taxon>Streptosporangiaceae</taxon>
        <taxon>Nonomuraea</taxon>
    </lineage>
</organism>
<protein>
    <submittedName>
        <fullName evidence="3">CARDB domain-containing protein</fullName>
    </submittedName>
</protein>
<dbReference type="InterPro" id="IPR051172">
    <property type="entry name" value="Chlamydia_OmcB"/>
</dbReference>
<dbReference type="InterPro" id="IPR047589">
    <property type="entry name" value="DUF11_rpt"/>
</dbReference>
<gene>
    <name evidence="3" type="ORF">ACFPZ3_06460</name>
</gene>
<evidence type="ECO:0000256" key="1">
    <source>
        <dbReference type="SAM" id="SignalP"/>
    </source>
</evidence>
<accession>A0ABW1CFQ6</accession>
<dbReference type="InterPro" id="IPR013783">
    <property type="entry name" value="Ig-like_fold"/>
</dbReference>
<feature type="domain" description="DUF11" evidence="2">
    <location>
        <begin position="755"/>
        <end position="850"/>
    </location>
</feature>
<sequence>MRSLTVLLLIALSLVVVHTPAQASAGVSLRLTINRIHQIESPDSTGDGNYFPEIRIGDGGLQRRGSVEDDDFNPSVLPDPWIFTQDVQVPDDTTKIPILIRLWDEDGGLSGGDDKLDISPQNQDVDLELEYDIGTDTWTGPGDLLTPGQGYVEGDGDPNFPNSGDGKRAGIGFTIERTSGGLPDTDGDGIPDVVERLGIRKADGSLLFDLKALGANPCRKTVILQIDYMDGAADGHTHRPKDAGLQDLKRAFEDSPAKATQPCPYPGTPLDDGVDFIPIVGKAIAEQAAMSDDSSAFRNTRALNFPKELMPYAHYTIFAHDLTAGSSVSGRCCEPVRGNRDFIVTLGEWRTWCILPGRNKTLESTKLGDDFPTPTQIGVGPDHVCNSKKKPGSDDIQVMKAGTGPDIVESGTARDQAGTVMHELGHALGLSHGGNTRTNFKPNYLSIMNYAYEPGGIPTGPDPAPRRLDYSRGLMPNLDRDHLDESKGVGPGDDYARWNLVANDPSQELFGAVDDALDWNDNKVTDPPTIKADINSEDDVCVLAGTNGKIDSPRLDDDVQFTDAIIQGGDNQCDSMPTPGTDDTGRDVILADHDDWGRLKFDISSPGGGQDSGPEIDFLTVAQMEADFLDFYAPDLATTKTVDKESAQPGDTLAYTVKVDNVGRGGAKAVKLTDTLPDGSKVTRDLPDLAAAGSRDEPYTYTVPCDTANGATLTNTATVEGRNVAGGAEENTDNNTGKATTAIKAPQLTLDASATPTAGAAEAVTTTLKVTNTGGASATDATLAYTPPAGVYYSTALDQGSGPRPSSVTGGTPTWKLGSMDAGATTTVRFTTRSSLLAVGGTVLTGQAKVSYGNAKGCVYTPVTASSSSTVTEVAPSRNPRPTAIWTLTPSLWTPESLARVQATDQRFDGIDGTAPDGQLSQREVGSVFTLPALQPRTLRAELLTTYLNVGSRRINAATAVRTLTIERLGLHTVGDAARHGQKILGDGNVITYTDATLALVEINTGVAERY</sequence>
<dbReference type="PANTHER" id="PTHR34819">
    <property type="entry name" value="LARGE CYSTEINE-RICH PERIPLASMIC PROTEIN OMCB"/>
    <property type="match status" value="1"/>
</dbReference>
<dbReference type="InterPro" id="IPR001434">
    <property type="entry name" value="OmcB-like_DUF11"/>
</dbReference>
<dbReference type="EMBL" id="JBHSPA010000009">
    <property type="protein sequence ID" value="MFC5823488.1"/>
    <property type="molecule type" value="Genomic_DNA"/>
</dbReference>
<proteinExistence type="predicted"/>
<keyword evidence="4" id="KW-1185">Reference proteome</keyword>
<feature type="domain" description="DUF11" evidence="2">
    <location>
        <begin position="635"/>
        <end position="740"/>
    </location>
</feature>
<dbReference type="RefSeq" id="WP_379513021.1">
    <property type="nucleotide sequence ID" value="NZ_JBHSPA010000009.1"/>
</dbReference>
<evidence type="ECO:0000313" key="4">
    <source>
        <dbReference type="Proteomes" id="UP001596058"/>
    </source>
</evidence>
<dbReference type="Pfam" id="PF01345">
    <property type="entry name" value="DUF11"/>
    <property type="match status" value="2"/>
</dbReference>
<dbReference type="Gene3D" id="2.60.40.10">
    <property type="entry name" value="Immunoglobulins"/>
    <property type="match status" value="1"/>
</dbReference>
<evidence type="ECO:0000259" key="2">
    <source>
        <dbReference type="Pfam" id="PF01345"/>
    </source>
</evidence>
<reference evidence="4" key="1">
    <citation type="journal article" date="2019" name="Int. J. Syst. Evol. Microbiol.">
        <title>The Global Catalogue of Microorganisms (GCM) 10K type strain sequencing project: providing services to taxonomists for standard genome sequencing and annotation.</title>
        <authorList>
            <consortium name="The Broad Institute Genomics Platform"/>
            <consortium name="The Broad Institute Genome Sequencing Center for Infectious Disease"/>
            <person name="Wu L."/>
            <person name="Ma J."/>
        </authorList>
    </citation>
    <scope>NUCLEOTIDE SEQUENCE [LARGE SCALE GENOMIC DNA]</scope>
    <source>
        <strain evidence="4">CCUG 53903</strain>
    </source>
</reference>
<feature type="chain" id="PRO_5045457163" evidence="1">
    <location>
        <begin position="24"/>
        <end position="1011"/>
    </location>
</feature>
<feature type="signal peptide" evidence="1">
    <location>
        <begin position="1"/>
        <end position="23"/>
    </location>
</feature>
<dbReference type="Gene3D" id="3.40.390.10">
    <property type="entry name" value="Collagenase (Catalytic Domain)"/>
    <property type="match status" value="1"/>
</dbReference>
<comment type="caution">
    <text evidence="3">The sequence shown here is derived from an EMBL/GenBank/DDBJ whole genome shotgun (WGS) entry which is preliminary data.</text>
</comment>